<keyword evidence="3" id="KW-1185">Reference proteome</keyword>
<feature type="transmembrane region" description="Helical" evidence="1">
    <location>
        <begin position="100"/>
        <end position="122"/>
    </location>
</feature>
<dbReference type="InterPro" id="IPR006747">
    <property type="entry name" value="DUF599"/>
</dbReference>
<protein>
    <submittedName>
        <fullName evidence="2">Uncharacterized protein</fullName>
    </submittedName>
</protein>
<name>A0AAD5H0A1_9CHLO</name>
<keyword evidence="1" id="KW-0472">Membrane</keyword>
<dbReference type="Pfam" id="PF04654">
    <property type="entry name" value="DUF599"/>
    <property type="match status" value="1"/>
</dbReference>
<feature type="transmembrane region" description="Helical" evidence="1">
    <location>
        <begin position="239"/>
        <end position="270"/>
    </location>
</feature>
<evidence type="ECO:0000256" key="1">
    <source>
        <dbReference type="SAM" id="Phobius"/>
    </source>
</evidence>
<comment type="caution">
    <text evidence="2">The sequence shown here is derived from an EMBL/GenBank/DDBJ whole genome shotgun (WGS) entry which is preliminary data.</text>
</comment>
<feature type="transmembrane region" description="Helical" evidence="1">
    <location>
        <begin position="12"/>
        <end position="34"/>
    </location>
</feature>
<dbReference type="PANTHER" id="PTHR31168:SF1">
    <property type="entry name" value="DUF599 FAMILY PROTEIN"/>
    <property type="match status" value="1"/>
</dbReference>
<evidence type="ECO:0000313" key="2">
    <source>
        <dbReference type="EMBL" id="KAI7839209.1"/>
    </source>
</evidence>
<keyword evidence="1" id="KW-0812">Transmembrane</keyword>
<sequence length="273" mass="29250">MTAGAAASLVKGLVAPQVFDLLFAVLSVSLWLLYHAWYYSWHLWIGQGNGGGARLHQHAGGYHRLDQTGQSARHLFTLAVLSTGSDQDFNLAVQAMRNPITAASILGTGTTVGVTTLMGIIVDQQKMAVVRQWSRHDPLTGGSRCGAYRGSACSAPSPGSIIAPEAKVGIAVGALFMSFFALAQALRLFVHYPFLVRASAHCRHTGVQAEGDAEGDCLAGEAIRTCLRGQTFFSLGLRFLYAFIPLTMWVLGGTWLLLGAVVEVSLLYVLDQL</sequence>
<dbReference type="AlphaFoldDB" id="A0AAD5H0A1"/>
<evidence type="ECO:0000313" key="3">
    <source>
        <dbReference type="Proteomes" id="UP001205105"/>
    </source>
</evidence>
<gene>
    <name evidence="2" type="ORF">COHA_007022</name>
</gene>
<reference evidence="2" key="1">
    <citation type="submission" date="2020-11" db="EMBL/GenBank/DDBJ databases">
        <title>Chlorella ohadii genome sequencing and assembly.</title>
        <authorList>
            <person name="Murik O."/>
            <person name="Treves H."/>
            <person name="Kedem I."/>
            <person name="Shotland Y."/>
            <person name="Kaplan A."/>
        </authorList>
    </citation>
    <scope>NUCLEOTIDE SEQUENCE</scope>
    <source>
        <strain evidence="2">1</strain>
    </source>
</reference>
<proteinExistence type="predicted"/>
<dbReference type="Proteomes" id="UP001205105">
    <property type="component" value="Unassembled WGS sequence"/>
</dbReference>
<dbReference type="PANTHER" id="PTHR31168">
    <property type="entry name" value="OS02G0292800 PROTEIN"/>
    <property type="match status" value="1"/>
</dbReference>
<keyword evidence="1" id="KW-1133">Transmembrane helix</keyword>
<organism evidence="2 3">
    <name type="scientific">Chlorella ohadii</name>
    <dbReference type="NCBI Taxonomy" id="2649997"/>
    <lineage>
        <taxon>Eukaryota</taxon>
        <taxon>Viridiplantae</taxon>
        <taxon>Chlorophyta</taxon>
        <taxon>core chlorophytes</taxon>
        <taxon>Trebouxiophyceae</taxon>
        <taxon>Chlorellales</taxon>
        <taxon>Chlorellaceae</taxon>
        <taxon>Chlorella clade</taxon>
        <taxon>Chlorella</taxon>
    </lineage>
</organism>
<feature type="transmembrane region" description="Helical" evidence="1">
    <location>
        <begin position="168"/>
        <end position="190"/>
    </location>
</feature>
<accession>A0AAD5H0A1</accession>
<dbReference type="EMBL" id="JADXDR010000105">
    <property type="protein sequence ID" value="KAI7839209.1"/>
    <property type="molecule type" value="Genomic_DNA"/>
</dbReference>